<gene>
    <name evidence="4 5" type="primary">aroD</name>
    <name evidence="5" type="ORF">CUJ83_05175</name>
</gene>
<comment type="caution">
    <text evidence="4">Lacks conserved residue(s) required for the propagation of feature annotation.</text>
</comment>
<dbReference type="GO" id="GO:0009073">
    <property type="term" value="P:aromatic amino acid family biosynthetic process"/>
    <property type="evidence" value="ECO:0007669"/>
    <property type="project" value="UniProtKB-KW"/>
</dbReference>
<evidence type="ECO:0000256" key="4">
    <source>
        <dbReference type="HAMAP-Rule" id="MF_00214"/>
    </source>
</evidence>
<accession>A0AAP2W4K6</accession>
<dbReference type="GO" id="GO:0008652">
    <property type="term" value="P:amino acid biosynthetic process"/>
    <property type="evidence" value="ECO:0007669"/>
    <property type="project" value="UniProtKB-KW"/>
</dbReference>
<dbReference type="GO" id="GO:0046279">
    <property type="term" value="P:3,4-dihydroxybenzoate biosynthetic process"/>
    <property type="evidence" value="ECO:0007669"/>
    <property type="project" value="TreeGrafter"/>
</dbReference>
<dbReference type="InterPro" id="IPR013785">
    <property type="entry name" value="Aldolase_TIM"/>
</dbReference>
<comment type="subunit">
    <text evidence="4">Homodimer.</text>
</comment>
<dbReference type="PANTHER" id="PTHR43699:SF1">
    <property type="entry name" value="3-DEHYDROQUINATE DEHYDRATASE"/>
    <property type="match status" value="1"/>
</dbReference>
<dbReference type="Proteomes" id="UP001320159">
    <property type="component" value="Unassembled WGS sequence"/>
</dbReference>
<dbReference type="Pfam" id="PF01487">
    <property type="entry name" value="DHquinase_I"/>
    <property type="match status" value="1"/>
</dbReference>
<feature type="binding site" evidence="4">
    <location>
        <position position="203"/>
    </location>
    <ligand>
        <name>3-dehydroquinate</name>
        <dbReference type="ChEBI" id="CHEBI:32364"/>
    </ligand>
</feature>
<dbReference type="PANTHER" id="PTHR43699">
    <property type="entry name" value="3-DEHYDROQUINATE DEHYDRATASE"/>
    <property type="match status" value="1"/>
</dbReference>
<comment type="catalytic activity">
    <reaction evidence="1 4">
        <text>3-dehydroquinate = 3-dehydroshikimate + H2O</text>
        <dbReference type="Rhea" id="RHEA:21096"/>
        <dbReference type="ChEBI" id="CHEBI:15377"/>
        <dbReference type="ChEBI" id="CHEBI:16630"/>
        <dbReference type="ChEBI" id="CHEBI:32364"/>
        <dbReference type="EC" id="4.2.1.10"/>
    </reaction>
</comment>
<comment type="caution">
    <text evidence="5">The sequence shown here is derived from an EMBL/GenBank/DDBJ whole genome shotgun (WGS) entry which is preliminary data.</text>
</comment>
<dbReference type="Gene3D" id="3.20.20.70">
    <property type="entry name" value="Aldolase class I"/>
    <property type="match status" value="1"/>
</dbReference>
<dbReference type="InterPro" id="IPR050146">
    <property type="entry name" value="Type-I_3-dehydroquinase"/>
</dbReference>
<dbReference type="AlphaFoldDB" id="A0AAP2W4K6"/>
<evidence type="ECO:0000313" key="5">
    <source>
        <dbReference type="EMBL" id="MCD1294390.1"/>
    </source>
</evidence>
<name>A0AAP2W4K6_9EURY</name>
<feature type="binding site" evidence="4">
    <location>
        <position position="10"/>
    </location>
    <ligand>
        <name>3-dehydroquinate</name>
        <dbReference type="ChEBI" id="CHEBI:32364"/>
    </ligand>
</feature>
<protein>
    <recommendedName>
        <fullName evidence="4">3-dehydroquinate dehydratase</fullName>
        <shortName evidence="4">3-dehydroquinase</shortName>
        <ecNumber evidence="4">4.2.1.10</ecNumber>
    </recommendedName>
    <alternativeName>
        <fullName evidence="4">Type I DHQase</fullName>
    </alternativeName>
    <alternativeName>
        <fullName evidence="4">Type I dehydroquinase</fullName>
        <shortName evidence="4">DHQ1</shortName>
    </alternativeName>
</protein>
<sequence>MDFPPKVVASITSMEEAIEAIGLGADIVEVRVDLSTEKPLPMIEGIYEDLKCGIIATIRPVYEGGNFKGPDADRIKIFKELAPFVDFIDVELRASNIDDILETLEGTDALPIVSYHDFEKTPSNDEMLDIIDRSSQKGGYAKLAVMPKSFHDVLRLYEVTLVSKRPVCTIAMGEIGQHSRIMSCVYGSSLTYGYVRRPVAPGQMRVDRIKEGLKILGLR</sequence>
<dbReference type="GO" id="GO:0003855">
    <property type="term" value="F:3-dehydroquinate dehydratase activity"/>
    <property type="evidence" value="ECO:0007669"/>
    <property type="project" value="UniProtKB-UniRule"/>
</dbReference>
<keyword evidence="4" id="KW-0057">Aromatic amino acid biosynthesis</keyword>
<comment type="similarity">
    <text evidence="4">Belongs to the type-I 3-dehydroquinase family.</text>
</comment>
<dbReference type="HAMAP" id="MF_00214">
    <property type="entry name" value="AroD"/>
    <property type="match status" value="1"/>
</dbReference>
<organism evidence="5 6">
    <name type="scientific">Methanooceanicella nereidis</name>
    <dbReference type="NCBI Taxonomy" id="2052831"/>
    <lineage>
        <taxon>Archaea</taxon>
        <taxon>Methanobacteriati</taxon>
        <taxon>Methanobacteriota</taxon>
        <taxon>Stenosarchaea group</taxon>
        <taxon>Methanomicrobia</taxon>
        <taxon>Methanocellales</taxon>
        <taxon>Methanocellaceae</taxon>
        <taxon>Methanooceanicella</taxon>
    </lineage>
</organism>
<evidence type="ECO:0000313" key="6">
    <source>
        <dbReference type="Proteomes" id="UP001320159"/>
    </source>
</evidence>
<feature type="binding site" evidence="4">
    <location>
        <begin position="29"/>
        <end position="31"/>
    </location>
    <ligand>
        <name>3-dehydroquinate</name>
        <dbReference type="ChEBI" id="CHEBI:32364"/>
    </ligand>
</feature>
<keyword evidence="6" id="KW-1185">Reference proteome</keyword>
<reference evidence="5 6" key="1">
    <citation type="submission" date="2017-11" db="EMBL/GenBank/DDBJ databases">
        <title>Isolation and Characterization of Family Methanocellaceae Species from Potential Methane Hydrate Area Offshore Southwestern Taiwan.</title>
        <authorList>
            <person name="Zhang W.-L."/>
            <person name="Chen W.-C."/>
            <person name="Lai M.-C."/>
            <person name="Chen S.-C."/>
        </authorList>
    </citation>
    <scope>NUCLEOTIDE SEQUENCE [LARGE SCALE GENOMIC DNA]</scope>
    <source>
        <strain evidence="5 6">CWC-04</strain>
    </source>
</reference>
<dbReference type="SUPFAM" id="SSF51569">
    <property type="entry name" value="Aldolase"/>
    <property type="match status" value="1"/>
</dbReference>
<feature type="binding site" evidence="4">
    <location>
        <position position="180"/>
    </location>
    <ligand>
        <name>3-dehydroquinate</name>
        <dbReference type="ChEBI" id="CHEBI:32364"/>
    </ligand>
</feature>
<keyword evidence="3 4" id="KW-0704">Schiff base</keyword>
<keyword evidence="2 4" id="KW-0456">Lyase</keyword>
<comment type="function">
    <text evidence="4">Involved in the third step of the chorismate pathway, which leads to the biosynthesis of aromatic amino acids. Catalyzes the cis-dehydration of 3-dehydroquinate (DHQ) and introduces the first double bond of the aromatic ring to yield 3-dehydroshikimate.</text>
</comment>
<feature type="active site" description="Schiff-base intermediate with substrate" evidence="4">
    <location>
        <position position="142"/>
    </location>
</feature>
<evidence type="ECO:0000256" key="1">
    <source>
        <dbReference type="ARBA" id="ARBA00001864"/>
    </source>
</evidence>
<dbReference type="NCBIfam" id="TIGR01093">
    <property type="entry name" value="aroD"/>
    <property type="match status" value="1"/>
</dbReference>
<dbReference type="CDD" id="cd00502">
    <property type="entry name" value="DHQase_I"/>
    <property type="match status" value="1"/>
</dbReference>
<dbReference type="EMBL" id="PGCK01000003">
    <property type="protein sequence ID" value="MCD1294390.1"/>
    <property type="molecule type" value="Genomic_DNA"/>
</dbReference>
<evidence type="ECO:0000256" key="3">
    <source>
        <dbReference type="ARBA" id="ARBA00023270"/>
    </source>
</evidence>
<feature type="binding site" evidence="4">
    <location>
        <position position="59"/>
    </location>
    <ligand>
        <name>3-dehydroquinate</name>
        <dbReference type="ChEBI" id="CHEBI:32364"/>
    </ligand>
</feature>
<keyword evidence="4" id="KW-0028">Amino-acid biosynthesis</keyword>
<comment type="pathway">
    <text evidence="4">Metabolic intermediate biosynthesis; chorismate biosynthesis; chorismate from D-erythrose 4-phosphate and phosphoenolpyruvate: step 3/7.</text>
</comment>
<dbReference type="InterPro" id="IPR001381">
    <property type="entry name" value="DHquinase_I"/>
</dbReference>
<dbReference type="EC" id="4.2.1.10" evidence="4"/>
<dbReference type="GO" id="GO:0009423">
    <property type="term" value="P:chorismate biosynthetic process"/>
    <property type="evidence" value="ECO:0007669"/>
    <property type="project" value="UniProtKB-UniRule"/>
</dbReference>
<feature type="active site" description="Proton donor/acceptor" evidence="4">
    <location>
        <position position="116"/>
    </location>
</feature>
<proteinExistence type="inferred from homology"/>
<evidence type="ECO:0000256" key="2">
    <source>
        <dbReference type="ARBA" id="ARBA00023239"/>
    </source>
</evidence>